<proteinExistence type="predicted"/>
<evidence type="ECO:0000256" key="1">
    <source>
        <dbReference type="SAM" id="MobiDB-lite"/>
    </source>
</evidence>
<keyword evidence="3" id="KW-1185">Reference proteome</keyword>
<protein>
    <submittedName>
        <fullName evidence="2">Uncharacterized protein</fullName>
    </submittedName>
</protein>
<comment type="caution">
    <text evidence="2">The sequence shown here is derived from an EMBL/GenBank/DDBJ whole genome shotgun (WGS) entry which is preliminary data.</text>
</comment>
<gene>
    <name evidence="2" type="ORF">GCM10010841_30130</name>
</gene>
<name>A0ABQ2GYE6_9DEIO</name>
<reference evidence="3" key="1">
    <citation type="journal article" date="2019" name="Int. J. Syst. Evol. Microbiol.">
        <title>The Global Catalogue of Microorganisms (GCM) 10K type strain sequencing project: providing services to taxonomists for standard genome sequencing and annotation.</title>
        <authorList>
            <consortium name="The Broad Institute Genomics Platform"/>
            <consortium name="The Broad Institute Genome Sequencing Center for Infectious Disease"/>
            <person name="Wu L."/>
            <person name="Ma J."/>
        </authorList>
    </citation>
    <scope>NUCLEOTIDE SEQUENCE [LARGE SCALE GENOMIC DNA]</scope>
    <source>
        <strain evidence="3">JCM 15443</strain>
    </source>
</reference>
<organism evidence="2 3">
    <name type="scientific">Deinococcus aerophilus</name>
    <dbReference type="NCBI Taxonomy" id="522488"/>
    <lineage>
        <taxon>Bacteria</taxon>
        <taxon>Thermotogati</taxon>
        <taxon>Deinococcota</taxon>
        <taxon>Deinococci</taxon>
        <taxon>Deinococcales</taxon>
        <taxon>Deinococcaceae</taxon>
        <taxon>Deinococcus</taxon>
    </lineage>
</organism>
<feature type="region of interest" description="Disordered" evidence="1">
    <location>
        <begin position="79"/>
        <end position="101"/>
    </location>
</feature>
<sequence>MGLLHEGIAAGGGDDLDVLYGVEHGKLTQCRPIAPQLTGVNDFRHVVFPRQTHEQRLGRLGIAVFLKKDVQHAPVLVHRPPQPVLDPADLDAVPRSGRAQT</sequence>
<dbReference type="EMBL" id="BMOM01000040">
    <property type="protein sequence ID" value="GGM20074.1"/>
    <property type="molecule type" value="Genomic_DNA"/>
</dbReference>
<evidence type="ECO:0000313" key="2">
    <source>
        <dbReference type="EMBL" id="GGM20074.1"/>
    </source>
</evidence>
<accession>A0ABQ2GYE6</accession>
<evidence type="ECO:0000313" key="3">
    <source>
        <dbReference type="Proteomes" id="UP000661918"/>
    </source>
</evidence>
<dbReference type="Proteomes" id="UP000661918">
    <property type="component" value="Unassembled WGS sequence"/>
</dbReference>